<dbReference type="GO" id="GO:0043770">
    <property type="term" value="F:demethylmenaquinone methyltransferase activity"/>
    <property type="evidence" value="ECO:0007669"/>
    <property type="project" value="UniProtKB-EC"/>
</dbReference>
<dbReference type="Proteomes" id="UP000316921">
    <property type="component" value="Chromosome"/>
</dbReference>
<evidence type="ECO:0000259" key="1">
    <source>
        <dbReference type="Pfam" id="PF13649"/>
    </source>
</evidence>
<name>A0A518BQF8_9BACT</name>
<reference evidence="2 3" key="1">
    <citation type="submission" date="2019-02" db="EMBL/GenBank/DDBJ databases">
        <title>Deep-cultivation of Planctomycetes and their phenomic and genomic characterization uncovers novel biology.</title>
        <authorList>
            <person name="Wiegand S."/>
            <person name="Jogler M."/>
            <person name="Boedeker C."/>
            <person name="Pinto D."/>
            <person name="Vollmers J."/>
            <person name="Rivas-Marin E."/>
            <person name="Kohn T."/>
            <person name="Peeters S.H."/>
            <person name="Heuer A."/>
            <person name="Rast P."/>
            <person name="Oberbeckmann S."/>
            <person name="Bunk B."/>
            <person name="Jeske O."/>
            <person name="Meyerdierks A."/>
            <person name="Storesund J.E."/>
            <person name="Kallscheuer N."/>
            <person name="Luecker S."/>
            <person name="Lage O.M."/>
            <person name="Pohl T."/>
            <person name="Merkel B.J."/>
            <person name="Hornburger P."/>
            <person name="Mueller R.-W."/>
            <person name="Bruemmer F."/>
            <person name="Labrenz M."/>
            <person name="Spormann A.M."/>
            <person name="Op den Camp H."/>
            <person name="Overmann J."/>
            <person name="Amann R."/>
            <person name="Jetten M.S.M."/>
            <person name="Mascher T."/>
            <person name="Medema M.H."/>
            <person name="Devos D.P."/>
            <person name="Kaster A.-K."/>
            <person name="Ovreas L."/>
            <person name="Rohde M."/>
            <person name="Galperin M.Y."/>
            <person name="Jogler C."/>
        </authorList>
    </citation>
    <scope>NUCLEOTIDE SEQUENCE [LARGE SCALE GENOMIC DNA]</scope>
    <source>
        <strain evidence="2 3">Pla133</strain>
    </source>
</reference>
<dbReference type="EC" id="2.1.1.163" evidence="2"/>
<accession>A0A518BQF8</accession>
<dbReference type="PANTHER" id="PTHR42912">
    <property type="entry name" value="METHYLTRANSFERASE"/>
    <property type="match status" value="1"/>
</dbReference>
<dbReference type="GO" id="GO:0032259">
    <property type="term" value="P:methylation"/>
    <property type="evidence" value="ECO:0007669"/>
    <property type="project" value="UniProtKB-KW"/>
</dbReference>
<dbReference type="KEGG" id="pbap:Pla133_43230"/>
<keyword evidence="3" id="KW-1185">Reference proteome</keyword>
<dbReference type="EMBL" id="CP036287">
    <property type="protein sequence ID" value="QDU69206.1"/>
    <property type="molecule type" value="Genomic_DNA"/>
</dbReference>
<dbReference type="InterPro" id="IPR041698">
    <property type="entry name" value="Methyltransf_25"/>
</dbReference>
<evidence type="ECO:0000313" key="3">
    <source>
        <dbReference type="Proteomes" id="UP000316921"/>
    </source>
</evidence>
<keyword evidence="2" id="KW-0808">Transferase</keyword>
<keyword evidence="2" id="KW-0489">Methyltransferase</keyword>
<dbReference type="Gene3D" id="3.40.50.150">
    <property type="entry name" value="Vaccinia Virus protein VP39"/>
    <property type="match status" value="1"/>
</dbReference>
<dbReference type="InterPro" id="IPR050508">
    <property type="entry name" value="Methyltransf_Superfamily"/>
</dbReference>
<gene>
    <name evidence="2" type="primary">ubiE_2</name>
    <name evidence="2" type="ORF">Pla133_43230</name>
</gene>
<feature type="domain" description="Methyltransferase" evidence="1">
    <location>
        <begin position="58"/>
        <end position="152"/>
    </location>
</feature>
<dbReference type="RefSeq" id="WP_419191801.1">
    <property type="nucleotide sequence ID" value="NZ_CP036287.1"/>
</dbReference>
<dbReference type="CDD" id="cd02440">
    <property type="entry name" value="AdoMet_MTases"/>
    <property type="match status" value="1"/>
</dbReference>
<dbReference type="InterPro" id="IPR029063">
    <property type="entry name" value="SAM-dependent_MTases_sf"/>
</dbReference>
<proteinExistence type="predicted"/>
<dbReference type="SUPFAM" id="SSF53335">
    <property type="entry name" value="S-adenosyl-L-methionine-dependent methyltransferases"/>
    <property type="match status" value="1"/>
</dbReference>
<organism evidence="2 3">
    <name type="scientific">Engelhardtia mirabilis</name>
    <dbReference type="NCBI Taxonomy" id="2528011"/>
    <lineage>
        <taxon>Bacteria</taxon>
        <taxon>Pseudomonadati</taxon>
        <taxon>Planctomycetota</taxon>
        <taxon>Planctomycetia</taxon>
        <taxon>Planctomycetia incertae sedis</taxon>
        <taxon>Engelhardtia</taxon>
    </lineage>
</organism>
<sequence>MSLGVKSYKAVWDRIAAVREHAFELVDESQDEEALDRSGRENAPFIVNGLSIGPSDTVLEVGCGVARLGRHVAPSAGHWIGVDVSGEMVAIARERCSALDNVTILEGPGDALPDLEDDSIDKCYCHAVFIHMDKEDWFAYLREVRRVLRPGGLFYFDVWNLAHDLGWLRWQMERALYGSKTDRPLHRNQFSVPEELKLMVARAGFELRHLAETFYLQAVCSVPDPEQRVGTSQREAEDAAMGVLRYTEGDDRFFASVLAKRLAEYGQEPEVQLPPSER</sequence>
<protein>
    <submittedName>
        <fullName evidence="2">Demethylmenaquinone methyltransferase</fullName>
        <ecNumber evidence="2">2.1.1.163</ecNumber>
    </submittedName>
</protein>
<dbReference type="AlphaFoldDB" id="A0A518BQF8"/>
<dbReference type="Pfam" id="PF13649">
    <property type="entry name" value="Methyltransf_25"/>
    <property type="match status" value="1"/>
</dbReference>
<evidence type="ECO:0000313" key="2">
    <source>
        <dbReference type="EMBL" id="QDU69206.1"/>
    </source>
</evidence>